<feature type="transmembrane region" description="Helical" evidence="1">
    <location>
        <begin position="6"/>
        <end position="24"/>
    </location>
</feature>
<accession>A0A0W8F164</accession>
<proteinExistence type="predicted"/>
<dbReference type="InterPro" id="IPR021493">
    <property type="entry name" value="DUF3147"/>
</dbReference>
<evidence type="ECO:0000256" key="1">
    <source>
        <dbReference type="SAM" id="Phobius"/>
    </source>
</evidence>
<sequence length="119" mass="12838">MNHLYLVLKFVVGGLIVAGTTVLTEHINPRYGGLLAAAPIILTLSLVFVYIDTNADITQQLAQNSFYFIIPTAIFLATLALLMNRFSFAQSLGGAYAIWLISLLVVFRTLAGGIPAPVL</sequence>
<dbReference type="AlphaFoldDB" id="A0A0W8F164"/>
<keyword evidence="1" id="KW-0812">Transmembrane</keyword>
<reference evidence="2" key="1">
    <citation type="journal article" date="2015" name="Proc. Natl. Acad. Sci. U.S.A.">
        <title>Networks of energetic and metabolic interactions define dynamics in microbial communities.</title>
        <authorList>
            <person name="Embree M."/>
            <person name="Liu J.K."/>
            <person name="Al-Bassam M.M."/>
            <person name="Zengler K."/>
        </authorList>
    </citation>
    <scope>NUCLEOTIDE SEQUENCE</scope>
</reference>
<evidence type="ECO:0000313" key="2">
    <source>
        <dbReference type="EMBL" id="KUG14650.1"/>
    </source>
</evidence>
<protein>
    <submittedName>
        <fullName evidence="2">4-amino-4-deoxy-l-arabinose transferase</fullName>
    </submittedName>
</protein>
<feature type="transmembrane region" description="Helical" evidence="1">
    <location>
        <begin position="96"/>
        <end position="116"/>
    </location>
</feature>
<comment type="caution">
    <text evidence="2">The sequence shown here is derived from an EMBL/GenBank/DDBJ whole genome shotgun (WGS) entry which is preliminary data.</text>
</comment>
<gene>
    <name evidence="2" type="ORF">ASZ90_015707</name>
</gene>
<name>A0A0W8F164_9ZZZZ</name>
<dbReference type="EMBL" id="LNQE01001634">
    <property type="protein sequence ID" value="KUG14650.1"/>
    <property type="molecule type" value="Genomic_DNA"/>
</dbReference>
<dbReference type="Pfam" id="PF11345">
    <property type="entry name" value="DUF3147"/>
    <property type="match status" value="1"/>
</dbReference>
<feature type="transmembrane region" description="Helical" evidence="1">
    <location>
        <begin position="66"/>
        <end position="84"/>
    </location>
</feature>
<keyword evidence="1" id="KW-0472">Membrane</keyword>
<feature type="transmembrane region" description="Helical" evidence="1">
    <location>
        <begin position="31"/>
        <end position="51"/>
    </location>
</feature>
<dbReference type="GO" id="GO:0016740">
    <property type="term" value="F:transferase activity"/>
    <property type="evidence" value="ECO:0007669"/>
    <property type="project" value="UniProtKB-KW"/>
</dbReference>
<keyword evidence="2" id="KW-0808">Transferase</keyword>
<keyword evidence="1" id="KW-1133">Transmembrane helix</keyword>
<organism evidence="2">
    <name type="scientific">hydrocarbon metagenome</name>
    <dbReference type="NCBI Taxonomy" id="938273"/>
    <lineage>
        <taxon>unclassified sequences</taxon>
        <taxon>metagenomes</taxon>
        <taxon>ecological metagenomes</taxon>
    </lineage>
</organism>